<dbReference type="GeneID" id="54991345"/>
<protein>
    <submittedName>
        <fullName evidence="1">Uncharacterized protein</fullName>
    </submittedName>
</protein>
<dbReference type="RefSeq" id="YP_009800840.1">
    <property type="nucleotide sequence ID" value="NC_047960.1"/>
</dbReference>
<sequence length="66" mass="7621">MKKVPMFIAGGIAKYYAVIGNKFYYWSEFQKCWCGSVNDPGQNERRLERAIREGKVFLATIKGEIL</sequence>
<proteinExistence type="predicted"/>
<keyword evidence="2" id="KW-1185">Reference proteome</keyword>
<accession>A0A2S1GS22</accession>
<evidence type="ECO:0000313" key="2">
    <source>
        <dbReference type="Proteomes" id="UP000247217"/>
    </source>
</evidence>
<dbReference type="EMBL" id="MH051918">
    <property type="protein sequence ID" value="AWD92204.1"/>
    <property type="molecule type" value="Genomic_DNA"/>
</dbReference>
<reference evidence="1" key="1">
    <citation type="submission" date="2018-03" db="EMBL/GenBank/DDBJ databases">
        <title>Complete genome sequence analysis of Enterobacteria phage IME347.</title>
        <authorList>
            <person name="Li P."/>
            <person name="Wang J."/>
            <person name="Tong Y."/>
        </authorList>
    </citation>
    <scope>NUCLEOTIDE SEQUENCE [LARGE SCALE GENOMIC DNA]</scope>
</reference>
<organism evidence="1">
    <name type="scientific">Escherichia phage vB_EcoS_IME347</name>
    <dbReference type="NCBI Taxonomy" id="2496546"/>
    <lineage>
        <taxon>Viruses</taxon>
        <taxon>Duplodnaviria</taxon>
        <taxon>Heunggongvirae</taxon>
        <taxon>Uroviricota</taxon>
        <taxon>Caudoviricetes</taxon>
        <taxon>Drexlerviridae</taxon>
        <taxon>Tunavirinae</taxon>
        <taxon>Badaguanvirus</taxon>
        <taxon>Badaguanvirus IME347</taxon>
    </lineage>
</organism>
<dbReference type="Proteomes" id="UP000247217">
    <property type="component" value="Segment"/>
</dbReference>
<evidence type="ECO:0000313" key="1">
    <source>
        <dbReference type="EMBL" id="AWD92204.1"/>
    </source>
</evidence>
<dbReference type="KEGG" id="vg:54991345"/>
<name>A0A2S1GS22_9CAUD</name>